<dbReference type="RefSeq" id="WP_106087619.1">
    <property type="nucleotide sequence ID" value="NZ_PVNL01000013.1"/>
</dbReference>
<feature type="domain" description="Enoyl reductase (ER)" evidence="9">
    <location>
        <begin position="13"/>
        <end position="279"/>
    </location>
</feature>
<dbReference type="InterPro" id="IPR051603">
    <property type="entry name" value="Zinc-ADH_QOR/CCCR"/>
</dbReference>
<sequence length="292" mass="31208">MKAIVYKESLQIDHPEALYEIELPAPQPGPRDLLVRVEAISVNPVDYKVRQNMPPPSPRVLGWDAVGEVVSVGESVTGFEPGDRVWYAGALDRPGSNAELQCVDARIVSRAPTSLSAPEAAALPLTAITAWELLFERLGIAPGKAPRGEVLLVSGAAGGVGSILLQLASRLTGATVIATAGRAESRAWVESLGAHHVVDYREPLGPQLAALGVPAVTHVASLTHTDQYFSQFVELLAPFDTQLRLTWLLAGRYFEMSDDGSHDYAIGSLDETWPCSTPSPAGSANELQIEQD</sequence>
<keyword evidence="8" id="KW-0560">Oxidoreductase</keyword>
<evidence type="ECO:0000256" key="1">
    <source>
        <dbReference type="ARBA" id="ARBA00004496"/>
    </source>
</evidence>
<dbReference type="InterPro" id="IPR020843">
    <property type="entry name" value="ER"/>
</dbReference>
<evidence type="ECO:0000313" key="10">
    <source>
        <dbReference type="EMBL" id="PRQ09777.1"/>
    </source>
</evidence>
<dbReference type="InterPro" id="IPR011032">
    <property type="entry name" value="GroES-like_sf"/>
</dbReference>
<dbReference type="GO" id="GO:0008270">
    <property type="term" value="F:zinc ion binding"/>
    <property type="evidence" value="ECO:0007669"/>
    <property type="project" value="InterPro"/>
</dbReference>
<dbReference type="PANTHER" id="PTHR44154:SF1">
    <property type="entry name" value="QUINONE OXIDOREDUCTASE"/>
    <property type="match status" value="1"/>
</dbReference>
<dbReference type="Gene3D" id="3.90.180.10">
    <property type="entry name" value="Medium-chain alcohol dehydrogenases, catalytic domain"/>
    <property type="match status" value="1"/>
</dbReference>
<dbReference type="CDD" id="cd08252">
    <property type="entry name" value="AL_MDR"/>
    <property type="match status" value="1"/>
</dbReference>
<dbReference type="InterPro" id="IPR013149">
    <property type="entry name" value="ADH-like_C"/>
</dbReference>
<evidence type="ECO:0000256" key="6">
    <source>
        <dbReference type="ARBA" id="ARBA00022884"/>
    </source>
</evidence>
<reference evidence="10 11" key="1">
    <citation type="submission" date="2018-03" db="EMBL/GenBank/DDBJ databases">
        <title>Draft Genome Sequences of the Obligatory Marine Myxobacteria Enhygromyxa salina SWB007.</title>
        <authorList>
            <person name="Poehlein A."/>
            <person name="Moghaddam J.A."/>
            <person name="Harms H."/>
            <person name="Alanjari M."/>
            <person name="Koenig G.M."/>
            <person name="Daniel R."/>
            <person name="Schaeberle T.F."/>
        </authorList>
    </citation>
    <scope>NUCLEOTIDE SEQUENCE [LARGE SCALE GENOMIC DNA]</scope>
    <source>
        <strain evidence="10 11">SWB007</strain>
    </source>
</reference>
<dbReference type="InterPro" id="IPR002364">
    <property type="entry name" value="Quin_OxRdtase/zeta-crystal_CS"/>
</dbReference>
<evidence type="ECO:0000259" key="9">
    <source>
        <dbReference type="SMART" id="SM00829"/>
    </source>
</evidence>
<dbReference type="Pfam" id="PF08240">
    <property type="entry name" value="ADH_N"/>
    <property type="match status" value="1"/>
</dbReference>
<dbReference type="SMART" id="SM00829">
    <property type="entry name" value="PKS_ER"/>
    <property type="match status" value="1"/>
</dbReference>
<keyword evidence="8" id="KW-0862">Zinc</keyword>
<dbReference type="PANTHER" id="PTHR44154">
    <property type="entry name" value="QUINONE OXIDOREDUCTASE"/>
    <property type="match status" value="1"/>
</dbReference>
<dbReference type="Proteomes" id="UP000238823">
    <property type="component" value="Unassembled WGS sequence"/>
</dbReference>
<dbReference type="SUPFAM" id="SSF50129">
    <property type="entry name" value="GroES-like"/>
    <property type="match status" value="1"/>
</dbReference>
<dbReference type="PROSITE" id="PS01162">
    <property type="entry name" value="QOR_ZETA_CRYSTAL"/>
    <property type="match status" value="1"/>
</dbReference>
<evidence type="ECO:0000256" key="3">
    <source>
        <dbReference type="ARBA" id="ARBA00011881"/>
    </source>
</evidence>
<comment type="caution">
    <text evidence="10">The sequence shown here is derived from an EMBL/GenBank/DDBJ whole genome shotgun (WGS) entry which is preliminary data.</text>
</comment>
<evidence type="ECO:0000256" key="2">
    <source>
        <dbReference type="ARBA" id="ARBA00010371"/>
    </source>
</evidence>
<keyword evidence="7" id="KW-0007">Acetylation</keyword>
<dbReference type="InterPro" id="IPR013154">
    <property type="entry name" value="ADH-like_N"/>
</dbReference>
<dbReference type="GO" id="GO:0016491">
    <property type="term" value="F:oxidoreductase activity"/>
    <property type="evidence" value="ECO:0007669"/>
    <property type="project" value="UniProtKB-KW"/>
</dbReference>
<keyword evidence="6" id="KW-0694">RNA-binding</keyword>
<keyword evidence="5" id="KW-0521">NADP</keyword>
<dbReference type="AlphaFoldDB" id="A0A2S9YXH4"/>
<dbReference type="SUPFAM" id="SSF51735">
    <property type="entry name" value="NAD(P)-binding Rossmann-fold domains"/>
    <property type="match status" value="1"/>
</dbReference>
<accession>A0A2S9YXH4</accession>
<dbReference type="Gene3D" id="3.40.50.720">
    <property type="entry name" value="NAD(P)-binding Rossmann-like Domain"/>
    <property type="match status" value="1"/>
</dbReference>
<proteinExistence type="inferred from homology"/>
<comment type="similarity">
    <text evidence="2 8">Belongs to the zinc-containing alcohol dehydrogenase family. Quinone oxidoreductase subfamily.</text>
</comment>
<gene>
    <name evidence="10" type="ORF">ENSA7_05320</name>
</gene>
<dbReference type="GO" id="GO:0003723">
    <property type="term" value="F:RNA binding"/>
    <property type="evidence" value="ECO:0007669"/>
    <property type="project" value="UniProtKB-KW"/>
</dbReference>
<dbReference type="Pfam" id="PF00107">
    <property type="entry name" value="ADH_zinc_N"/>
    <property type="match status" value="1"/>
</dbReference>
<evidence type="ECO:0000256" key="7">
    <source>
        <dbReference type="ARBA" id="ARBA00022990"/>
    </source>
</evidence>
<evidence type="ECO:0000256" key="5">
    <source>
        <dbReference type="ARBA" id="ARBA00022857"/>
    </source>
</evidence>
<dbReference type="EMBL" id="PVNL01000013">
    <property type="protein sequence ID" value="PRQ09777.1"/>
    <property type="molecule type" value="Genomic_DNA"/>
</dbReference>
<organism evidence="10 11">
    <name type="scientific">Enhygromyxa salina</name>
    <dbReference type="NCBI Taxonomy" id="215803"/>
    <lineage>
        <taxon>Bacteria</taxon>
        <taxon>Pseudomonadati</taxon>
        <taxon>Myxococcota</taxon>
        <taxon>Polyangia</taxon>
        <taxon>Nannocystales</taxon>
        <taxon>Nannocystaceae</taxon>
        <taxon>Enhygromyxa</taxon>
    </lineage>
</organism>
<comment type="subcellular location">
    <subcellularLocation>
        <location evidence="1">Cytoplasm</location>
    </subcellularLocation>
</comment>
<evidence type="ECO:0000256" key="8">
    <source>
        <dbReference type="RuleBase" id="RU364000"/>
    </source>
</evidence>
<evidence type="ECO:0000256" key="4">
    <source>
        <dbReference type="ARBA" id="ARBA00022490"/>
    </source>
</evidence>
<evidence type="ECO:0000313" key="11">
    <source>
        <dbReference type="Proteomes" id="UP000238823"/>
    </source>
</evidence>
<name>A0A2S9YXH4_9BACT</name>
<keyword evidence="4" id="KW-0963">Cytoplasm</keyword>
<dbReference type="InterPro" id="IPR036291">
    <property type="entry name" value="NAD(P)-bd_dom_sf"/>
</dbReference>
<dbReference type="OrthoDB" id="9785812at2"/>
<dbReference type="InterPro" id="IPR014182">
    <property type="entry name" value="ADH_Zn_typ-1"/>
</dbReference>
<dbReference type="GO" id="GO:0005737">
    <property type="term" value="C:cytoplasm"/>
    <property type="evidence" value="ECO:0007669"/>
    <property type="project" value="UniProtKB-SubCell"/>
</dbReference>
<dbReference type="NCBIfam" id="TIGR02817">
    <property type="entry name" value="adh_fam_1"/>
    <property type="match status" value="1"/>
</dbReference>
<keyword evidence="8" id="KW-0479">Metal-binding</keyword>
<comment type="subunit">
    <text evidence="3">Homotetramer.</text>
</comment>
<protein>
    <recommendedName>
        <fullName evidence="8">Zinc-type alcohol dehydrogenase-like protein</fullName>
    </recommendedName>
</protein>